<evidence type="ECO:0000256" key="7">
    <source>
        <dbReference type="SAM" id="Phobius"/>
    </source>
</evidence>
<keyword evidence="7" id="KW-0472">Membrane</keyword>
<dbReference type="PROSITE" id="PS50275">
    <property type="entry name" value="SAC"/>
    <property type="match status" value="1"/>
</dbReference>
<evidence type="ECO:0000313" key="10">
    <source>
        <dbReference type="Proteomes" id="UP000007875"/>
    </source>
</evidence>
<comment type="catalytic activity">
    <reaction evidence="3">
        <text>a 1,2-diacyl-sn-glycero-3-phospho-(1D-myo-inositol 4-phosphate) + H2O = a 1,2-diacyl-sn-glycero-3-phospho-(1D-myo-inositol) + phosphate</text>
        <dbReference type="Rhea" id="RHEA:55652"/>
        <dbReference type="ChEBI" id="CHEBI:15377"/>
        <dbReference type="ChEBI" id="CHEBI:43474"/>
        <dbReference type="ChEBI" id="CHEBI:57880"/>
        <dbReference type="ChEBI" id="CHEBI:58178"/>
    </reaction>
    <physiologicalReaction direction="left-to-right" evidence="3">
        <dbReference type="Rhea" id="RHEA:55653"/>
    </physiologicalReaction>
</comment>
<dbReference type="Proteomes" id="UP000007875">
    <property type="component" value="Unassembled WGS sequence"/>
</dbReference>
<dbReference type="EC" id="3.1.3.64" evidence="1"/>
<dbReference type="AlphaFoldDB" id="H2YC96"/>
<dbReference type="InParanoid" id="H2YC96"/>
<dbReference type="GO" id="GO:0046856">
    <property type="term" value="P:phosphatidylinositol dephosphorylation"/>
    <property type="evidence" value="ECO:0007669"/>
    <property type="project" value="TreeGrafter"/>
</dbReference>
<dbReference type="PANTHER" id="PTHR45662:SF2">
    <property type="entry name" value="PHOSPHATIDYLINOSITOL-3-PHOSPHATASE SAC1"/>
    <property type="match status" value="1"/>
</dbReference>
<dbReference type="Pfam" id="PF02383">
    <property type="entry name" value="Syja_N"/>
    <property type="match status" value="1"/>
</dbReference>
<evidence type="ECO:0000256" key="1">
    <source>
        <dbReference type="ARBA" id="ARBA00013038"/>
    </source>
</evidence>
<organism evidence="9 10">
    <name type="scientific">Ciona savignyi</name>
    <name type="common">Pacific transparent sea squirt</name>
    <dbReference type="NCBI Taxonomy" id="51511"/>
    <lineage>
        <taxon>Eukaryota</taxon>
        <taxon>Metazoa</taxon>
        <taxon>Chordata</taxon>
        <taxon>Tunicata</taxon>
        <taxon>Ascidiacea</taxon>
        <taxon>Phlebobranchia</taxon>
        <taxon>Cionidae</taxon>
        <taxon>Ciona</taxon>
    </lineage>
</organism>
<evidence type="ECO:0000256" key="4">
    <source>
        <dbReference type="ARBA" id="ARBA00040795"/>
    </source>
</evidence>
<evidence type="ECO:0000256" key="6">
    <source>
        <dbReference type="ARBA" id="ARBA00041911"/>
    </source>
</evidence>
<reference evidence="9" key="3">
    <citation type="submission" date="2025-09" db="UniProtKB">
        <authorList>
            <consortium name="Ensembl"/>
        </authorList>
    </citation>
    <scope>IDENTIFICATION</scope>
</reference>
<feature type="transmembrane region" description="Helical" evidence="7">
    <location>
        <begin position="551"/>
        <end position="570"/>
    </location>
</feature>
<sequence length="590" mass="67316">KMSLVYDSLRLHITNDAFYVESLNAGSEDVLVIDRISFEIDLRKNHGEIPPALAESKAIHAIFGVVNLTGGPHLIVVTGRTRVGDIAGHTIWKVTETEIFPYRKSILNLNESQKSDNDTYLNMLKHALSFHDYYFSTSFDITHSMQRLAHTDPSFHSEPLSVRADHRFFWNHHALHEFLERPELSKFTVPFMHGFISITSCFVQGRTFDLLLISRRSTLRAGTRYFVRGLDMQGDAANFVETEQVVVYGRNICSLVQTRGSIPLLWSQRPNLRYKPKPVLAENQSLHLASFKSHFDSQIITYGKQVVINLVNHKGVELTLAQAFLDAVNKTKSQDISYEAFDFHHECGSSNWNRLSILMDKIELDQEQFGYFMQNRDGTVFMKQSGVFRTNCMDCLDRTNVVQSLIARASLVKQLQQLGIFNPNSTIEQNPELDFTLKQIWADNADYCSRQYAGTGALKTDFTRTGKRTKFGLLRDGYNSAVRYLKNNFSDGFRQDSIDLLLGNFCITETTSSPFPSSEQRRRPVILFLVYLIFSVFMIVALLPATGFLQQLAYVMIWSLATLGVMSYVLRHGVDFVNTPSLVHVKEKYD</sequence>
<comment type="catalytic activity">
    <reaction evidence="2">
        <text>a 1,2-diacyl-sn-glycero-3-phospho-(1D-myo-inositol-3-phosphate) + H2O = a 1,2-diacyl-sn-glycero-3-phospho-(1D-myo-inositol) + phosphate</text>
        <dbReference type="Rhea" id="RHEA:12316"/>
        <dbReference type="ChEBI" id="CHEBI:15377"/>
        <dbReference type="ChEBI" id="CHEBI:43474"/>
        <dbReference type="ChEBI" id="CHEBI:57880"/>
        <dbReference type="ChEBI" id="CHEBI:58088"/>
        <dbReference type="EC" id="3.1.3.64"/>
    </reaction>
    <physiologicalReaction direction="left-to-right" evidence="2">
        <dbReference type="Rhea" id="RHEA:12317"/>
    </physiologicalReaction>
</comment>
<reference evidence="9" key="2">
    <citation type="submission" date="2025-08" db="UniProtKB">
        <authorList>
            <consortium name="Ensembl"/>
        </authorList>
    </citation>
    <scope>IDENTIFICATION</scope>
</reference>
<evidence type="ECO:0000313" key="9">
    <source>
        <dbReference type="Ensembl" id="ENSCSAVP00000002944.1"/>
    </source>
</evidence>
<dbReference type="PANTHER" id="PTHR45662">
    <property type="entry name" value="PHOSPHATIDYLINOSITIDE PHOSPHATASE SAC1"/>
    <property type="match status" value="1"/>
</dbReference>
<name>H2YC96_CIOSA</name>
<proteinExistence type="predicted"/>
<dbReference type="HOGENOM" id="CLU_003016_7_4_1"/>
<keyword evidence="10" id="KW-1185">Reference proteome</keyword>
<evidence type="ECO:0000256" key="5">
    <source>
        <dbReference type="ARBA" id="ARBA00041396"/>
    </source>
</evidence>
<evidence type="ECO:0000256" key="3">
    <source>
        <dbReference type="ARBA" id="ARBA00036807"/>
    </source>
</evidence>
<keyword evidence="7" id="KW-0812">Transmembrane</keyword>
<dbReference type="GeneTree" id="ENSGT00940000168047"/>
<dbReference type="Ensembl" id="ENSCSAVT00000002989.1">
    <property type="protein sequence ID" value="ENSCSAVP00000002944.1"/>
    <property type="gene ID" value="ENSCSAVG00000001760.1"/>
</dbReference>
<keyword evidence="7" id="KW-1133">Transmembrane helix</keyword>
<feature type="domain" description="SAC" evidence="8">
    <location>
        <begin position="124"/>
        <end position="454"/>
    </location>
</feature>
<evidence type="ECO:0000256" key="2">
    <source>
        <dbReference type="ARBA" id="ARBA00036631"/>
    </source>
</evidence>
<evidence type="ECO:0000259" key="8">
    <source>
        <dbReference type="PROSITE" id="PS50275"/>
    </source>
</evidence>
<dbReference type="STRING" id="51511.ENSCSAVP00000002944"/>
<protein>
    <recommendedName>
        <fullName evidence="4">Phosphatidylinositol-3-phosphatase SAC1</fullName>
        <ecNumber evidence="1">3.1.3.64</ecNumber>
    </recommendedName>
    <alternativeName>
        <fullName evidence="6">Phosphatidylinositol-4-phosphate phosphatase</fullName>
    </alternativeName>
    <alternativeName>
        <fullName evidence="5">Suppressor of actin mutations 1-like protein</fullName>
    </alternativeName>
</protein>
<accession>H2YC96</accession>
<dbReference type="GO" id="GO:0004438">
    <property type="term" value="F:phosphatidylinositol-3-phosphate phosphatase activity"/>
    <property type="evidence" value="ECO:0007669"/>
    <property type="project" value="UniProtKB-EC"/>
</dbReference>
<dbReference type="eggNOG" id="KOG1889">
    <property type="taxonomic scope" value="Eukaryota"/>
</dbReference>
<feature type="transmembrane region" description="Helical" evidence="7">
    <location>
        <begin position="525"/>
        <end position="545"/>
    </location>
</feature>
<dbReference type="GO" id="GO:0043812">
    <property type="term" value="F:phosphatidylinositol-4-phosphate phosphatase activity"/>
    <property type="evidence" value="ECO:0007669"/>
    <property type="project" value="TreeGrafter"/>
</dbReference>
<dbReference type="FunCoup" id="H2YC96">
    <property type="interactions" value="1091"/>
</dbReference>
<reference evidence="10" key="1">
    <citation type="submission" date="2003-08" db="EMBL/GenBank/DDBJ databases">
        <authorList>
            <person name="Birren B."/>
            <person name="Nusbaum C."/>
            <person name="Abebe A."/>
            <person name="Abouelleil A."/>
            <person name="Adekoya E."/>
            <person name="Ait-zahra M."/>
            <person name="Allen N."/>
            <person name="Allen T."/>
            <person name="An P."/>
            <person name="Anderson M."/>
            <person name="Anderson S."/>
            <person name="Arachchi H."/>
            <person name="Armbruster J."/>
            <person name="Bachantsang P."/>
            <person name="Baldwin J."/>
            <person name="Barry A."/>
            <person name="Bayul T."/>
            <person name="Blitshsteyn B."/>
            <person name="Bloom T."/>
            <person name="Blye J."/>
            <person name="Boguslavskiy L."/>
            <person name="Borowsky M."/>
            <person name="Boukhgalter B."/>
            <person name="Brunache A."/>
            <person name="Butler J."/>
            <person name="Calixte N."/>
            <person name="Calvo S."/>
            <person name="Camarata J."/>
            <person name="Campo K."/>
            <person name="Chang J."/>
            <person name="Cheshatsang Y."/>
            <person name="Citroen M."/>
            <person name="Collymore A."/>
            <person name="Considine T."/>
            <person name="Cook A."/>
            <person name="Cooke P."/>
            <person name="Corum B."/>
            <person name="Cuomo C."/>
            <person name="David R."/>
            <person name="Dawoe T."/>
            <person name="Degray S."/>
            <person name="Dodge S."/>
            <person name="Dooley K."/>
            <person name="Dorje P."/>
            <person name="Dorjee K."/>
            <person name="Dorris L."/>
            <person name="Duffey N."/>
            <person name="Dupes A."/>
            <person name="Elkins T."/>
            <person name="Engels R."/>
            <person name="Erickson J."/>
            <person name="Farina A."/>
            <person name="Faro S."/>
            <person name="Ferreira P."/>
            <person name="Fischer H."/>
            <person name="Fitzgerald M."/>
            <person name="Foley K."/>
            <person name="Gage D."/>
            <person name="Galagan J."/>
            <person name="Gearin G."/>
            <person name="Gnerre S."/>
            <person name="Gnirke A."/>
            <person name="Goyette A."/>
            <person name="Graham J."/>
            <person name="Grandbois E."/>
            <person name="Gyaltsen K."/>
            <person name="Hafez N."/>
            <person name="Hagopian D."/>
            <person name="Hagos B."/>
            <person name="Hall J."/>
            <person name="Hatcher B."/>
            <person name="Heller A."/>
            <person name="Higgins H."/>
            <person name="Honan T."/>
            <person name="Horn A."/>
            <person name="Houde N."/>
            <person name="Hughes L."/>
            <person name="Hulme W."/>
            <person name="Husby E."/>
            <person name="Iliev I."/>
            <person name="Jaffe D."/>
            <person name="Jones C."/>
            <person name="Kamal M."/>
            <person name="Kamat A."/>
            <person name="Kamvysselis M."/>
            <person name="Karlsson E."/>
            <person name="Kells C."/>
            <person name="Kieu A."/>
            <person name="Kisner P."/>
            <person name="Kodira C."/>
            <person name="Kulbokas E."/>
            <person name="Labutti K."/>
            <person name="Lama D."/>
            <person name="Landers T."/>
            <person name="Leger J."/>
            <person name="Levine S."/>
            <person name="Lewis D."/>
            <person name="Lewis T."/>
            <person name="Lindblad-toh K."/>
            <person name="Liu X."/>
            <person name="Lokyitsang T."/>
            <person name="Lokyitsang Y."/>
            <person name="Lucien O."/>
            <person name="Lui A."/>
            <person name="Ma L.J."/>
            <person name="Mabbitt R."/>
            <person name="Macdonald J."/>
            <person name="Maclean C."/>
            <person name="Major J."/>
            <person name="Manning J."/>
            <person name="Marabella R."/>
            <person name="Maru K."/>
            <person name="Matthews C."/>
            <person name="Mauceli E."/>
            <person name="Mccarthy M."/>
            <person name="Mcdonough S."/>
            <person name="Mcghee T."/>
            <person name="Meldrim J."/>
            <person name="Meneus L."/>
            <person name="Mesirov J."/>
            <person name="Mihalev A."/>
            <person name="Mihova T."/>
            <person name="Mikkelsen T."/>
            <person name="Mlenga V."/>
            <person name="Moru K."/>
            <person name="Mozes J."/>
            <person name="Mulrain L."/>
            <person name="Munson G."/>
            <person name="Naylor J."/>
            <person name="Newes C."/>
            <person name="Nguyen C."/>
            <person name="Nguyen N."/>
            <person name="Nguyen T."/>
            <person name="Nicol R."/>
            <person name="Nielsen C."/>
            <person name="Nizzari M."/>
            <person name="Norbu C."/>
            <person name="Norbu N."/>
            <person name="O'donnell P."/>
            <person name="Okoawo O."/>
            <person name="O'leary S."/>
            <person name="Omotosho B."/>
            <person name="O'neill K."/>
            <person name="Osman S."/>
            <person name="Parker S."/>
            <person name="Perrin D."/>
            <person name="Phunkhang P."/>
            <person name="Piqani B."/>
            <person name="Purcell S."/>
            <person name="Rachupka T."/>
            <person name="Ramasamy U."/>
            <person name="Rameau R."/>
            <person name="Ray V."/>
            <person name="Raymond C."/>
            <person name="Retta R."/>
            <person name="Richardson S."/>
            <person name="Rise C."/>
            <person name="Rodriguez J."/>
            <person name="Rogers J."/>
            <person name="Rogov P."/>
            <person name="Rutman M."/>
            <person name="Schupbach R."/>
            <person name="Seaman C."/>
            <person name="Settipalli S."/>
            <person name="Sharpe T."/>
            <person name="Sheridan J."/>
            <person name="Sherpa N."/>
            <person name="Shi J."/>
            <person name="Smirnov S."/>
            <person name="Smith C."/>
            <person name="Sougnez C."/>
            <person name="Spencer B."/>
            <person name="Stalker J."/>
            <person name="Stange-thomann N."/>
            <person name="Stavropoulos S."/>
            <person name="Stetson K."/>
            <person name="Stone C."/>
            <person name="Stone S."/>
            <person name="Stubbs M."/>
            <person name="Talamas J."/>
            <person name="Tchuinga P."/>
            <person name="Tenzing P."/>
            <person name="Tesfaye S."/>
            <person name="Theodore J."/>
            <person name="Thoulutsang Y."/>
            <person name="Topham K."/>
            <person name="Towey S."/>
            <person name="Tsamla T."/>
            <person name="Tsomo N."/>
            <person name="Vallee D."/>
            <person name="Vassiliev H."/>
            <person name="Venkataraman V."/>
            <person name="Vinson J."/>
            <person name="Vo A."/>
            <person name="Wade C."/>
            <person name="Wang S."/>
            <person name="Wangchuk T."/>
            <person name="Wangdi T."/>
            <person name="Whittaker C."/>
            <person name="Wilkinson J."/>
            <person name="Wu Y."/>
            <person name="Wyman D."/>
            <person name="Yadav S."/>
            <person name="Yang S."/>
            <person name="Yang X."/>
            <person name="Yeager S."/>
            <person name="Yee E."/>
            <person name="Young G."/>
            <person name="Zainoun J."/>
            <person name="Zembeck L."/>
            <person name="Zimmer A."/>
            <person name="Zody M."/>
            <person name="Lander E."/>
        </authorList>
    </citation>
    <scope>NUCLEOTIDE SEQUENCE [LARGE SCALE GENOMIC DNA]</scope>
</reference>
<dbReference type="InterPro" id="IPR002013">
    <property type="entry name" value="SAC_dom"/>
</dbReference>
<dbReference type="GO" id="GO:0005783">
    <property type="term" value="C:endoplasmic reticulum"/>
    <property type="evidence" value="ECO:0007669"/>
    <property type="project" value="TreeGrafter"/>
</dbReference>
<dbReference type="OMA" id="ITKAQPV"/>